<organism evidence="2 3">
    <name type="scientific">Goekera deserti</name>
    <dbReference type="NCBI Taxonomy" id="2497753"/>
    <lineage>
        <taxon>Bacteria</taxon>
        <taxon>Bacillati</taxon>
        <taxon>Actinomycetota</taxon>
        <taxon>Actinomycetes</taxon>
        <taxon>Geodermatophilales</taxon>
        <taxon>Geodermatophilaceae</taxon>
        <taxon>Goekera</taxon>
    </lineage>
</organism>
<feature type="transmembrane region" description="Helical" evidence="1">
    <location>
        <begin position="32"/>
        <end position="50"/>
    </location>
</feature>
<reference evidence="2 3" key="1">
    <citation type="submission" date="2020-02" db="EMBL/GenBank/DDBJ databases">
        <title>The whole genome sequence of CPCC 205119.</title>
        <authorList>
            <person name="Jiang Z."/>
        </authorList>
    </citation>
    <scope>NUCLEOTIDE SEQUENCE [LARGE SCALE GENOMIC DNA]</scope>
    <source>
        <strain evidence="2 3">CPCC 205119</strain>
    </source>
</reference>
<sequence>MGRLVVPLGAAAQAVLLPPGFGRPMGDGEARTAQLLVLGTAVLAAGALCLRHQQQRDARRAEPTTVHGGGV</sequence>
<protein>
    <submittedName>
        <fullName evidence="2">Uncharacterized protein</fullName>
    </submittedName>
</protein>
<proteinExistence type="predicted"/>
<keyword evidence="1" id="KW-0812">Transmembrane</keyword>
<evidence type="ECO:0000313" key="3">
    <source>
        <dbReference type="Proteomes" id="UP000470470"/>
    </source>
</evidence>
<accession>A0A7K3WIW6</accession>
<evidence type="ECO:0000313" key="2">
    <source>
        <dbReference type="EMBL" id="NEL56441.1"/>
    </source>
</evidence>
<dbReference type="RefSeq" id="WP_152730808.1">
    <property type="nucleotide sequence ID" value="NZ_JAABOZ010000011.1"/>
</dbReference>
<dbReference type="EMBL" id="JAAGWK010000035">
    <property type="protein sequence ID" value="NEL56441.1"/>
    <property type="molecule type" value="Genomic_DNA"/>
</dbReference>
<name>A0A7K3WIW6_9ACTN</name>
<dbReference type="AlphaFoldDB" id="A0A7K3WIW6"/>
<keyword evidence="1" id="KW-0472">Membrane</keyword>
<evidence type="ECO:0000256" key="1">
    <source>
        <dbReference type="SAM" id="Phobius"/>
    </source>
</evidence>
<keyword evidence="1" id="KW-1133">Transmembrane helix</keyword>
<gene>
    <name evidence="2" type="ORF">G1H19_20950</name>
</gene>
<keyword evidence="3" id="KW-1185">Reference proteome</keyword>
<dbReference type="Proteomes" id="UP000470470">
    <property type="component" value="Unassembled WGS sequence"/>
</dbReference>
<comment type="caution">
    <text evidence="2">The sequence shown here is derived from an EMBL/GenBank/DDBJ whole genome shotgun (WGS) entry which is preliminary data.</text>
</comment>